<dbReference type="SUPFAM" id="SSF88946">
    <property type="entry name" value="Sigma2 domain of RNA polymerase sigma factors"/>
    <property type="match status" value="1"/>
</dbReference>
<dbReference type="PANTHER" id="PTHR30603:SF13">
    <property type="entry name" value="RNA POLYMERASE SIGMA FACTOR SIGC"/>
    <property type="match status" value="1"/>
</dbReference>
<comment type="caution">
    <text evidence="3">The sequence shown here is derived from an EMBL/GenBank/DDBJ whole genome shotgun (WGS) entry which is preliminary data.</text>
</comment>
<proteinExistence type="inferred from homology"/>
<accession>A0ABU6RK01</accession>
<evidence type="ECO:0000313" key="4">
    <source>
        <dbReference type="Proteomes" id="UP001341840"/>
    </source>
</evidence>
<dbReference type="PANTHER" id="PTHR30603">
    <property type="entry name" value="RNA POLYMERASE SIGMA FACTOR RPO"/>
    <property type="match status" value="1"/>
</dbReference>
<dbReference type="Proteomes" id="UP001341840">
    <property type="component" value="Unassembled WGS sequence"/>
</dbReference>
<evidence type="ECO:0000313" key="3">
    <source>
        <dbReference type="EMBL" id="MED6124058.1"/>
    </source>
</evidence>
<dbReference type="InterPro" id="IPR007627">
    <property type="entry name" value="RNA_pol_sigma70_r2"/>
</dbReference>
<evidence type="ECO:0000256" key="1">
    <source>
        <dbReference type="ARBA" id="ARBA00007788"/>
    </source>
</evidence>
<keyword evidence="4" id="KW-1185">Reference proteome</keyword>
<dbReference type="InterPro" id="IPR013325">
    <property type="entry name" value="RNA_pol_sigma_r2"/>
</dbReference>
<organism evidence="3 4">
    <name type="scientific">Stylosanthes scabra</name>
    <dbReference type="NCBI Taxonomy" id="79078"/>
    <lineage>
        <taxon>Eukaryota</taxon>
        <taxon>Viridiplantae</taxon>
        <taxon>Streptophyta</taxon>
        <taxon>Embryophyta</taxon>
        <taxon>Tracheophyta</taxon>
        <taxon>Spermatophyta</taxon>
        <taxon>Magnoliopsida</taxon>
        <taxon>eudicotyledons</taxon>
        <taxon>Gunneridae</taxon>
        <taxon>Pentapetalae</taxon>
        <taxon>rosids</taxon>
        <taxon>fabids</taxon>
        <taxon>Fabales</taxon>
        <taxon>Fabaceae</taxon>
        <taxon>Papilionoideae</taxon>
        <taxon>50 kb inversion clade</taxon>
        <taxon>dalbergioids sensu lato</taxon>
        <taxon>Dalbergieae</taxon>
        <taxon>Pterocarpus clade</taxon>
        <taxon>Stylosanthes</taxon>
    </lineage>
</organism>
<dbReference type="EMBL" id="JASCZI010030640">
    <property type="protein sequence ID" value="MED6124058.1"/>
    <property type="molecule type" value="Genomic_DNA"/>
</dbReference>
<protein>
    <recommendedName>
        <fullName evidence="2">RNA polymerase sigma-70 region 2 domain-containing protein</fullName>
    </recommendedName>
</protein>
<feature type="domain" description="RNA polymerase sigma-70 region 2" evidence="2">
    <location>
        <begin position="367"/>
        <end position="434"/>
    </location>
</feature>
<reference evidence="3 4" key="1">
    <citation type="journal article" date="2023" name="Plants (Basel)">
        <title>Bridging the Gap: Combining Genomics and Transcriptomics Approaches to Understand Stylosanthes scabra, an Orphan Legume from the Brazilian Caatinga.</title>
        <authorList>
            <person name="Ferreira-Neto J.R.C."/>
            <person name="da Silva M.D."/>
            <person name="Binneck E."/>
            <person name="de Melo N.F."/>
            <person name="da Silva R.H."/>
            <person name="de Melo A.L.T.M."/>
            <person name="Pandolfi V."/>
            <person name="Bustamante F.O."/>
            <person name="Brasileiro-Vidal A.C."/>
            <person name="Benko-Iseppon A.M."/>
        </authorList>
    </citation>
    <scope>NUCLEOTIDE SEQUENCE [LARGE SCALE GENOMIC DNA]</scope>
    <source>
        <tissue evidence="3">Leaves</tissue>
    </source>
</reference>
<dbReference type="InterPro" id="IPR050239">
    <property type="entry name" value="Sigma-70_RNA_pol_init_factors"/>
</dbReference>
<sequence>MDAPVPSSLTLQLQRVSALLSGSDSDIASHFSLFLPFPLLQSLFLHLPFELLVCINTVLNLEFKYDAAGSWETSFSSTRFSLLSPIFEEGEASHKSFGRAFAFSTSPLKTLDNDSLEFEETKVQVKQQERYPSSVTKIIDNAEISSGDEMASIYTKFQSIKATHFCVLMENVAVLEETFVDSEALRLERDITSLLEKLGVLDLFNRCLSRSLESSYVQDYTGRHRGRVEEHMKSHKVNDYVGKVFVQSSKKTEKKTRTKRAQRALVAKEGSCRSLDSKANLEGRFYFSNSSLKRASSTKNRKLMITRREAEISKVVKVLAELERTRKAIEKDTNQVASLRSWAEASGVDKNVLLQQLHYGRYCQDELIRSIRSLVLYLSRKYRGLGIASKDSLQCTSVLQGAERFDSARGYRFSTYAQYWIRKSMSRMVARYARGIIIPRSLNKALNQMQKARKAIKINSTK</sequence>
<comment type="similarity">
    <text evidence="1">Belongs to the sigma-70 factor family.</text>
</comment>
<dbReference type="Pfam" id="PF04542">
    <property type="entry name" value="Sigma70_r2"/>
    <property type="match status" value="1"/>
</dbReference>
<name>A0ABU6RK01_9FABA</name>
<evidence type="ECO:0000259" key="2">
    <source>
        <dbReference type="Pfam" id="PF04542"/>
    </source>
</evidence>
<gene>
    <name evidence="3" type="ORF">PIB30_055432</name>
</gene>
<dbReference type="Gene3D" id="1.20.120.1810">
    <property type="match status" value="1"/>
</dbReference>